<comment type="caution">
    <text evidence="1">The sequence shown here is derived from an EMBL/GenBank/DDBJ whole genome shotgun (WGS) entry which is preliminary data.</text>
</comment>
<evidence type="ECO:0000313" key="1">
    <source>
        <dbReference type="EMBL" id="KFI44498.1"/>
    </source>
</evidence>
<keyword evidence="2" id="KW-1185">Reference proteome</keyword>
<dbReference type="EMBL" id="JGYN01000046">
    <property type="protein sequence ID" value="KFI44498.1"/>
    <property type="molecule type" value="Genomic_DNA"/>
</dbReference>
<dbReference type="Proteomes" id="UP000029108">
    <property type="component" value="Unassembled WGS sequence"/>
</dbReference>
<proteinExistence type="predicted"/>
<name>A0A086ZD98_9BIFI</name>
<evidence type="ECO:0000313" key="2">
    <source>
        <dbReference type="Proteomes" id="UP000029108"/>
    </source>
</evidence>
<dbReference type="STRING" id="1437608.GCA_000771645_01982"/>
<protein>
    <submittedName>
        <fullName evidence="1">Uncharacterized protein</fullName>
    </submittedName>
</protein>
<accession>A0A086ZD98</accession>
<organism evidence="1 2">
    <name type="scientific">Bifidobacterium biavatii DSM 23969</name>
    <dbReference type="NCBI Taxonomy" id="1437608"/>
    <lineage>
        <taxon>Bacteria</taxon>
        <taxon>Bacillati</taxon>
        <taxon>Actinomycetota</taxon>
        <taxon>Actinomycetes</taxon>
        <taxon>Bifidobacteriales</taxon>
        <taxon>Bifidobacteriaceae</taxon>
        <taxon>Bifidobacterium</taxon>
    </lineage>
</organism>
<dbReference type="RefSeq" id="WP_033496446.1">
    <property type="nucleotide sequence ID" value="NZ_JDUU01000039.1"/>
</dbReference>
<reference evidence="1 2" key="1">
    <citation type="submission" date="2014-03" db="EMBL/GenBank/DDBJ databases">
        <title>Genomics of Bifidobacteria.</title>
        <authorList>
            <person name="Ventura M."/>
            <person name="Milani C."/>
            <person name="Lugli G.A."/>
        </authorList>
    </citation>
    <scope>NUCLEOTIDE SEQUENCE [LARGE SCALE GENOMIC DNA]</scope>
    <source>
        <strain evidence="1 2">DSM 23969</strain>
    </source>
</reference>
<sequence length="87" mass="9470">MTDATPNDDMTGPSVEAQLETARTLQAIASRLLVWSADMTSTIVDPDDLEDARRAMSDLSDELSWAAQRLDDMLDDDGEGDGHDDEA</sequence>
<gene>
    <name evidence="1" type="ORF">BBIA_2406</name>
</gene>
<dbReference type="AlphaFoldDB" id="A0A086ZD98"/>